<reference evidence="2" key="1">
    <citation type="submission" date="2019-08" db="EMBL/GenBank/DDBJ databases">
        <authorList>
            <person name="Kucharzyk K."/>
            <person name="Murdoch R.W."/>
            <person name="Higgins S."/>
            <person name="Loffler F."/>
        </authorList>
    </citation>
    <scope>NUCLEOTIDE SEQUENCE</scope>
</reference>
<organism evidence="2">
    <name type="scientific">bioreactor metagenome</name>
    <dbReference type="NCBI Taxonomy" id="1076179"/>
    <lineage>
        <taxon>unclassified sequences</taxon>
        <taxon>metagenomes</taxon>
        <taxon>ecological metagenomes</taxon>
    </lineage>
</organism>
<dbReference type="Gene3D" id="3.20.20.140">
    <property type="entry name" value="Metal-dependent hydrolases"/>
    <property type="match status" value="1"/>
</dbReference>
<feature type="domain" description="Amidohydrolase 3" evidence="1">
    <location>
        <begin position="6"/>
        <end position="126"/>
    </location>
</feature>
<accession>A0A645J7T4</accession>
<keyword evidence="2" id="KW-0378">Hydrolase</keyword>
<dbReference type="SUPFAM" id="SSF51556">
    <property type="entry name" value="Metallo-dependent hydrolases"/>
    <property type="match status" value="1"/>
</dbReference>
<protein>
    <submittedName>
        <fullName evidence="2">N-substituted formamide deformylase</fullName>
        <ecNumber evidence="2">3.5.1.91</ecNumber>
    </submittedName>
</protein>
<dbReference type="Pfam" id="PF07969">
    <property type="entry name" value="Amidohydro_3"/>
    <property type="match status" value="1"/>
</dbReference>
<comment type="caution">
    <text evidence="2">The sequence shown here is derived from an EMBL/GenBank/DDBJ whole genome shotgun (WGS) entry which is preliminary data.</text>
</comment>
<evidence type="ECO:0000313" key="2">
    <source>
        <dbReference type="EMBL" id="MPN59765.1"/>
    </source>
</evidence>
<evidence type="ECO:0000259" key="1">
    <source>
        <dbReference type="Pfam" id="PF07969"/>
    </source>
</evidence>
<dbReference type="GO" id="GO:0016810">
    <property type="term" value="F:hydrolase activity, acting on carbon-nitrogen (but not peptide) bonds"/>
    <property type="evidence" value="ECO:0007669"/>
    <property type="project" value="InterPro"/>
</dbReference>
<dbReference type="AlphaFoldDB" id="A0A645J7T4"/>
<gene>
    <name evidence="2" type="primary">nfdA_24</name>
    <name evidence="2" type="ORF">SDC9_207487</name>
</gene>
<dbReference type="EMBL" id="VSSQ01134139">
    <property type="protein sequence ID" value="MPN59765.1"/>
    <property type="molecule type" value="Genomic_DNA"/>
</dbReference>
<proteinExistence type="predicted"/>
<dbReference type="InterPro" id="IPR032466">
    <property type="entry name" value="Metal_Hydrolase"/>
</dbReference>
<sequence length="136" mass="15136">MKFFGERNKYYAALKSMIDAGVKCSLQSDAPSGPFGLECLDGAVNRYDRVHNVQCDQTQAVSVLEGVRIATINGAYSSFEEDIKGSIEIGKLADMIVLSEDILSINKFDIYNLKVDMTMIDGEICYVRNEAKDMFL</sequence>
<dbReference type="InterPro" id="IPR011059">
    <property type="entry name" value="Metal-dep_hydrolase_composite"/>
</dbReference>
<dbReference type="PANTHER" id="PTHR22642">
    <property type="entry name" value="IMIDAZOLONEPROPIONASE"/>
    <property type="match status" value="1"/>
</dbReference>
<name>A0A645J7T4_9ZZZZ</name>
<dbReference type="EC" id="3.5.1.91" evidence="2"/>
<dbReference type="InterPro" id="IPR013108">
    <property type="entry name" value="Amidohydro_3"/>
</dbReference>
<dbReference type="SUPFAM" id="SSF51338">
    <property type="entry name" value="Composite domain of metallo-dependent hydrolases"/>
    <property type="match status" value="1"/>
</dbReference>
<dbReference type="PANTHER" id="PTHR22642:SF2">
    <property type="entry name" value="PROTEIN LONG AFTER FAR-RED 3"/>
    <property type="match status" value="1"/>
</dbReference>